<protein>
    <recommendedName>
        <fullName evidence="4">GUN4-like domain-containing protein</fullName>
    </recommendedName>
</protein>
<sequence length="153" mass="16442">MTSAVNFKRLSVIAILLWAGAAALVVMRPRNETLSRLAEQLASGHWQTANALTWQILAPNAQVDSLMQTDCDLLLEVDRLWSDYSDGQLGLRTQSRLAAMAAPTSLAQEWAAQEAPAPLPPPGSLPNAASTHQGPGLADLTALAIARFEQCKR</sequence>
<comment type="caution">
    <text evidence="2">The sequence shown here is derived from an EMBL/GenBank/DDBJ whole genome shotgun (WGS) entry which is preliminary data.</text>
</comment>
<keyword evidence="3" id="KW-1185">Reference proteome</keyword>
<organism evidence="2 3">
    <name type="scientific">Limnothrix redekei LRLZ20PSL1</name>
    <dbReference type="NCBI Taxonomy" id="3112953"/>
    <lineage>
        <taxon>Bacteria</taxon>
        <taxon>Bacillati</taxon>
        <taxon>Cyanobacteriota</taxon>
        <taxon>Cyanophyceae</taxon>
        <taxon>Pseudanabaenales</taxon>
        <taxon>Pseudanabaenaceae</taxon>
        <taxon>Limnothrix</taxon>
    </lineage>
</organism>
<evidence type="ECO:0000313" key="2">
    <source>
        <dbReference type="EMBL" id="MFG3819264.1"/>
    </source>
</evidence>
<evidence type="ECO:0008006" key="4">
    <source>
        <dbReference type="Google" id="ProtNLM"/>
    </source>
</evidence>
<dbReference type="SUPFAM" id="SSF140869">
    <property type="entry name" value="GUN4-like"/>
    <property type="match status" value="1"/>
</dbReference>
<name>A0ABW7CG82_9CYAN</name>
<evidence type="ECO:0000256" key="1">
    <source>
        <dbReference type="SAM" id="MobiDB-lite"/>
    </source>
</evidence>
<evidence type="ECO:0000313" key="3">
    <source>
        <dbReference type="Proteomes" id="UP001604335"/>
    </source>
</evidence>
<reference evidence="3" key="1">
    <citation type="journal article" date="2024" name="Algal Res.">
        <title>Biochemical, toxicological and genomic investigation of a high-biomass producing Limnothrix strain isolated from Italian shallow drinking water reservoir.</title>
        <authorList>
            <person name="Simonazzi M."/>
            <person name="Shishido T.K."/>
            <person name="Delbaje E."/>
            <person name="Wahlsten M."/>
            <person name="Fewer D.P."/>
            <person name="Sivonen K."/>
            <person name="Pezzolesi L."/>
            <person name="Pistocchi R."/>
        </authorList>
    </citation>
    <scope>NUCLEOTIDE SEQUENCE [LARGE SCALE GENOMIC DNA]</scope>
    <source>
        <strain evidence="3">LRLZ20PSL1</strain>
    </source>
</reference>
<gene>
    <name evidence="2" type="ORF">VPK24_16585</name>
</gene>
<dbReference type="Proteomes" id="UP001604335">
    <property type="component" value="Unassembled WGS sequence"/>
</dbReference>
<proteinExistence type="predicted"/>
<dbReference type="EMBL" id="JAZAQF010000088">
    <property type="protein sequence ID" value="MFG3819264.1"/>
    <property type="molecule type" value="Genomic_DNA"/>
</dbReference>
<dbReference type="InterPro" id="IPR037215">
    <property type="entry name" value="GUN4-like_sf"/>
</dbReference>
<feature type="region of interest" description="Disordered" evidence="1">
    <location>
        <begin position="111"/>
        <end position="133"/>
    </location>
</feature>
<accession>A0ABW7CG82</accession>